<accession>A0ABX3JXR2</accession>
<dbReference type="Proteomes" id="UP000189059">
    <property type="component" value="Unassembled WGS sequence"/>
</dbReference>
<protein>
    <submittedName>
        <fullName evidence="1">Uncharacterized protein</fullName>
    </submittedName>
</protein>
<sequence length="98" mass="11071">MKVLLFISVMLSKVLPGRLRNLRSMSNEPALALPDRMNDYKMKHARADYASRCPNVSPFNELMQVVTLTTPDMTQELVLAANKITISKIKSSSDLKYL</sequence>
<name>A0ABX3JXR2_9BACL</name>
<comment type="caution">
    <text evidence="1">The sequence shown here is derived from an EMBL/GenBank/DDBJ whole genome shotgun (WGS) entry which is preliminary data.</text>
</comment>
<gene>
    <name evidence="1" type="ORF">BBD40_03595</name>
</gene>
<reference evidence="1 2" key="1">
    <citation type="submission" date="2016-12" db="EMBL/GenBank/DDBJ databases">
        <title>Genome sequencing and description of Paenibacillus sp. nov. from high altitude lake in the Indian Trans- Himalayas.</title>
        <authorList>
            <person name="Kiran S."/>
            <person name="Swarnkar M.K."/>
            <person name="Rana A."/>
            <person name="Tewari R."/>
            <person name="Gulati A."/>
        </authorList>
    </citation>
    <scope>NUCLEOTIDE SEQUENCE [LARGE SCALE GENOMIC DNA]</scope>
    <source>
        <strain evidence="1 2">IHBB 9951</strain>
    </source>
</reference>
<evidence type="ECO:0000313" key="2">
    <source>
        <dbReference type="Proteomes" id="UP000189059"/>
    </source>
</evidence>
<keyword evidence="2" id="KW-1185">Reference proteome</keyword>
<organism evidence="1 2">
    <name type="scientific">Paenibacillus ihbetae</name>
    <dbReference type="NCBI Taxonomy" id="1870820"/>
    <lineage>
        <taxon>Bacteria</taxon>
        <taxon>Bacillati</taxon>
        <taxon>Bacillota</taxon>
        <taxon>Bacilli</taxon>
        <taxon>Bacillales</taxon>
        <taxon>Paenibacillaceae</taxon>
        <taxon>Paenibacillus</taxon>
    </lineage>
</organism>
<proteinExistence type="predicted"/>
<dbReference type="EMBL" id="MRVI01000001">
    <property type="protein sequence ID" value="OOC61053.1"/>
    <property type="molecule type" value="Genomic_DNA"/>
</dbReference>
<evidence type="ECO:0000313" key="1">
    <source>
        <dbReference type="EMBL" id="OOC61053.1"/>
    </source>
</evidence>